<reference evidence="3" key="3">
    <citation type="submission" date="2024-02" db="EMBL/GenBank/DDBJ databases">
        <title>Comparative genomics of Cryptococcus and Kwoniella reveals pathogenesis evolution and contrasting modes of karyotype evolution via chromosome fusion or intercentromeric recombination.</title>
        <authorList>
            <person name="Coelho M.A."/>
            <person name="David-Palma M."/>
            <person name="Shea T."/>
            <person name="Bowers K."/>
            <person name="McGinley-Smith S."/>
            <person name="Mohammad A.W."/>
            <person name="Gnirke A."/>
            <person name="Yurkov A.M."/>
            <person name="Nowrousian M."/>
            <person name="Sun S."/>
            <person name="Cuomo C.A."/>
            <person name="Heitman J."/>
        </authorList>
    </citation>
    <scope>NUCLEOTIDE SEQUENCE</scope>
    <source>
        <strain evidence="3">CBS 10117</strain>
    </source>
</reference>
<dbReference type="KEGG" id="kdj:28967035"/>
<organism evidence="2">
    <name type="scientific">Kwoniella dejecticola CBS 10117</name>
    <dbReference type="NCBI Taxonomy" id="1296121"/>
    <lineage>
        <taxon>Eukaryota</taxon>
        <taxon>Fungi</taxon>
        <taxon>Dikarya</taxon>
        <taxon>Basidiomycota</taxon>
        <taxon>Agaricomycotina</taxon>
        <taxon>Tremellomycetes</taxon>
        <taxon>Tremellales</taxon>
        <taxon>Cryptococcaceae</taxon>
        <taxon>Kwoniella</taxon>
    </lineage>
</organism>
<dbReference type="OrthoDB" id="2575454at2759"/>
<dbReference type="Proteomes" id="UP000078595">
    <property type="component" value="Chromosome 4"/>
</dbReference>
<dbReference type="RefSeq" id="XP_018263467.1">
    <property type="nucleotide sequence ID" value="XM_018406659.1"/>
</dbReference>
<sequence length="363" mass="37787">MPTAIATAEATPTALIQATQTPLSNSERLARGLPLNKPKVLFDPTKVKSLVPRQSSLTPAQPEGNNDNNAGPDGVTSAPTSDPSSSSSSSPSASASAPDSISTSHSASTSASSSVSAIASASSSSSVTSTTSTSEPASSSASTSSSSSASAEATIKPSNPLAAPPVVTQAVRASFANGNGNSASKRDEDGSGNTGSSDDFGLGYLWGMYPGGGVWGLTSNKSEAANLIFQQDATGSFNNILIKDTFYDPQYDLPYLATGWVTWSNYQNYGYNSPKNNLGNGNCIGFTRSDYNPPGFAMSQTAIWKAPTPGGELIFEWTNQDGTVVQGNFYLRDDIDIPLIRIAAKGEDCDIPEYRRIRLFIDA</sequence>
<reference evidence="3" key="2">
    <citation type="submission" date="2013-07" db="EMBL/GenBank/DDBJ databases">
        <authorList>
            <consortium name="The Broad Institute Genome Sequencing Platform"/>
            <person name="Cuomo C."/>
            <person name="Litvintseva A."/>
            <person name="Chen Y."/>
            <person name="Heitman J."/>
            <person name="Sun S."/>
            <person name="Springer D."/>
            <person name="Dromer F."/>
            <person name="Young S.K."/>
            <person name="Zeng Q."/>
            <person name="Gargeya S."/>
            <person name="Fitzgerald M."/>
            <person name="Abouelleil A."/>
            <person name="Alvarado L."/>
            <person name="Berlin A.M."/>
            <person name="Chapman S.B."/>
            <person name="Dewar J."/>
            <person name="Goldberg J."/>
            <person name="Griggs A."/>
            <person name="Gujja S."/>
            <person name="Hansen M."/>
            <person name="Howarth C."/>
            <person name="Imamovic A."/>
            <person name="Larimer J."/>
            <person name="McCowan C."/>
            <person name="Murphy C."/>
            <person name="Pearson M."/>
            <person name="Priest M."/>
            <person name="Roberts A."/>
            <person name="Saif S."/>
            <person name="Shea T."/>
            <person name="Sykes S."/>
            <person name="Wortman J."/>
            <person name="Nusbaum C."/>
            <person name="Birren B."/>
        </authorList>
    </citation>
    <scope>NUCLEOTIDE SEQUENCE</scope>
    <source>
        <strain evidence="3">CBS 10117</strain>
    </source>
</reference>
<evidence type="ECO:0000313" key="3">
    <source>
        <dbReference type="EMBL" id="WWC60737.1"/>
    </source>
</evidence>
<feature type="region of interest" description="Disordered" evidence="1">
    <location>
        <begin position="1"/>
        <end position="162"/>
    </location>
</feature>
<dbReference type="VEuPathDB" id="FungiDB:I303_03336"/>
<evidence type="ECO:0000313" key="2">
    <source>
        <dbReference type="EMBL" id="OBR85625.1"/>
    </source>
</evidence>
<protein>
    <submittedName>
        <fullName evidence="2">Uncharacterized protein</fullName>
    </submittedName>
</protein>
<feature type="compositionally biased region" description="Low complexity" evidence="1">
    <location>
        <begin position="76"/>
        <end position="154"/>
    </location>
</feature>
<proteinExistence type="predicted"/>
<evidence type="ECO:0000256" key="1">
    <source>
        <dbReference type="SAM" id="MobiDB-lite"/>
    </source>
</evidence>
<dbReference type="AlphaFoldDB" id="A0A1A6A6E3"/>
<feature type="compositionally biased region" description="Low complexity" evidence="1">
    <location>
        <begin position="1"/>
        <end position="14"/>
    </location>
</feature>
<dbReference type="EMBL" id="CP144533">
    <property type="protein sequence ID" value="WWC60737.1"/>
    <property type="molecule type" value="Genomic_DNA"/>
</dbReference>
<evidence type="ECO:0000313" key="4">
    <source>
        <dbReference type="Proteomes" id="UP000078595"/>
    </source>
</evidence>
<dbReference type="EMBL" id="KI894030">
    <property type="protein sequence ID" value="OBR85625.1"/>
    <property type="molecule type" value="Genomic_DNA"/>
</dbReference>
<reference evidence="2" key="1">
    <citation type="submission" date="2013-07" db="EMBL/GenBank/DDBJ databases">
        <title>The Genome Sequence of Cryptococcus dejecticola CBS10117.</title>
        <authorList>
            <consortium name="The Broad Institute Genome Sequencing Platform"/>
            <person name="Cuomo C."/>
            <person name="Litvintseva A."/>
            <person name="Chen Y."/>
            <person name="Heitman J."/>
            <person name="Sun S."/>
            <person name="Springer D."/>
            <person name="Dromer F."/>
            <person name="Young S.K."/>
            <person name="Zeng Q."/>
            <person name="Gargeya S."/>
            <person name="Fitzgerald M."/>
            <person name="Abouelleil A."/>
            <person name="Alvarado L."/>
            <person name="Berlin A.M."/>
            <person name="Chapman S.B."/>
            <person name="Dewar J."/>
            <person name="Goldberg J."/>
            <person name="Griggs A."/>
            <person name="Gujja S."/>
            <person name="Hansen M."/>
            <person name="Howarth C."/>
            <person name="Imamovic A."/>
            <person name="Larimer J."/>
            <person name="McCowan C."/>
            <person name="Murphy C."/>
            <person name="Pearson M."/>
            <person name="Priest M."/>
            <person name="Roberts A."/>
            <person name="Saif S."/>
            <person name="Shea T."/>
            <person name="Sykes S."/>
            <person name="Wortman J."/>
            <person name="Nusbaum C."/>
            <person name="Birren B."/>
        </authorList>
    </citation>
    <scope>NUCLEOTIDE SEQUENCE [LARGE SCALE GENOMIC DNA]</scope>
    <source>
        <strain evidence="2">CBS 10117</strain>
    </source>
</reference>
<feature type="compositionally biased region" description="Polar residues" evidence="1">
    <location>
        <begin position="52"/>
        <end position="69"/>
    </location>
</feature>
<dbReference type="GeneID" id="28967035"/>
<keyword evidence="4" id="KW-1185">Reference proteome</keyword>
<gene>
    <name evidence="2" type="ORF">I303_03336</name>
    <name evidence="3" type="ORF">I303_103313</name>
</gene>
<feature type="compositionally biased region" description="Polar residues" evidence="1">
    <location>
        <begin position="16"/>
        <end position="27"/>
    </location>
</feature>
<name>A0A1A6A6E3_9TREE</name>
<accession>A0A1A6A6E3</accession>